<dbReference type="PANTHER" id="PTHR33392:SF6">
    <property type="entry name" value="POLYISOPRENYL-TEICHOIC ACID--PEPTIDOGLYCAN TEICHOIC ACID TRANSFERASE TAGU"/>
    <property type="match status" value="1"/>
</dbReference>
<dbReference type="EMBL" id="FZPH01000002">
    <property type="protein sequence ID" value="SNS87500.1"/>
    <property type="molecule type" value="Genomic_DNA"/>
</dbReference>
<feature type="compositionally biased region" description="Pro residues" evidence="2">
    <location>
        <begin position="55"/>
        <end position="64"/>
    </location>
</feature>
<dbReference type="Pfam" id="PF03816">
    <property type="entry name" value="LytR_cpsA_psr"/>
    <property type="match status" value="1"/>
</dbReference>
<comment type="similarity">
    <text evidence="1">Belongs to the LytR/CpsA/Psr (LCP) family.</text>
</comment>
<dbReference type="AlphaFoldDB" id="A0A239I1G2"/>
<reference evidence="5 6" key="1">
    <citation type="submission" date="2017-06" db="EMBL/GenBank/DDBJ databases">
        <authorList>
            <person name="Kim H.J."/>
            <person name="Triplett B.A."/>
        </authorList>
    </citation>
    <scope>NUCLEOTIDE SEQUENCE [LARGE SCALE GENOMIC DNA]</scope>
    <source>
        <strain evidence="5 6">CGMCC 4.5593</strain>
    </source>
</reference>
<dbReference type="Gene3D" id="3.40.630.190">
    <property type="entry name" value="LCP protein"/>
    <property type="match status" value="1"/>
</dbReference>
<keyword evidence="3" id="KW-0812">Transmembrane</keyword>
<sequence length="385" mass="40827">MKSRHHFGVTGTGNAARGFWRRLSGRRPVLLVAAAVVAVLLVGGAVFAVTRGDSPPPAAAPTNPPSQSAAPTPTPTPTVQPGADLRGPLDLLLVGVDTRVSVKGWEPHADAVLILHVNADLESGYLFSLPRDLVVDIPAFPKSGYRGGTTKLTHAMSYGSRRGKGEPSAAQGFQLLSQTVSKYTGIKKFHAGAILNFGGFAKLVDELGGVDMYVDQKVVSKHRQPNGKARTLRGGDYVGPQATYNPGNRHFVGWQAIDYARQRYTAGGDYTRQRHQQQLIKAILAKALSTGLPTDASAIERLFKALGSSVDVIAGERTPVEYGFALSKLRPETLTLVSLPGGGVGSGSGYRGEQLTSVGKGFITQLRAGKADAYLKANPKLVVKR</sequence>
<keyword evidence="3" id="KW-0472">Membrane</keyword>
<dbReference type="PANTHER" id="PTHR33392">
    <property type="entry name" value="POLYISOPRENYL-TEICHOIC ACID--PEPTIDOGLYCAN TEICHOIC ACID TRANSFERASE TAGU"/>
    <property type="match status" value="1"/>
</dbReference>
<feature type="domain" description="Cell envelope-related transcriptional attenuator" evidence="4">
    <location>
        <begin position="108"/>
        <end position="287"/>
    </location>
</feature>
<protein>
    <submittedName>
        <fullName evidence="5">Cell envelope-related function transcriptional attenuator common domain-containing protein</fullName>
    </submittedName>
</protein>
<keyword evidence="3" id="KW-1133">Transmembrane helix</keyword>
<dbReference type="NCBIfam" id="TIGR00350">
    <property type="entry name" value="lytR_cpsA_psr"/>
    <property type="match status" value="1"/>
</dbReference>
<evidence type="ECO:0000313" key="6">
    <source>
        <dbReference type="Proteomes" id="UP000198362"/>
    </source>
</evidence>
<evidence type="ECO:0000313" key="5">
    <source>
        <dbReference type="EMBL" id="SNS87500.1"/>
    </source>
</evidence>
<organism evidence="5 6">
    <name type="scientific">Asanoa hainanensis</name>
    <dbReference type="NCBI Taxonomy" id="560556"/>
    <lineage>
        <taxon>Bacteria</taxon>
        <taxon>Bacillati</taxon>
        <taxon>Actinomycetota</taxon>
        <taxon>Actinomycetes</taxon>
        <taxon>Micromonosporales</taxon>
        <taxon>Micromonosporaceae</taxon>
        <taxon>Asanoa</taxon>
    </lineage>
</organism>
<accession>A0A239I1G2</accession>
<evidence type="ECO:0000256" key="2">
    <source>
        <dbReference type="SAM" id="MobiDB-lite"/>
    </source>
</evidence>
<evidence type="ECO:0000256" key="3">
    <source>
        <dbReference type="SAM" id="Phobius"/>
    </source>
</evidence>
<dbReference type="InterPro" id="IPR004474">
    <property type="entry name" value="LytR_CpsA_psr"/>
</dbReference>
<feature type="region of interest" description="Disordered" evidence="2">
    <location>
        <begin position="55"/>
        <end position="83"/>
    </location>
</feature>
<evidence type="ECO:0000259" key="4">
    <source>
        <dbReference type="Pfam" id="PF03816"/>
    </source>
</evidence>
<gene>
    <name evidence="5" type="ORF">SAMN05421812_102162</name>
</gene>
<dbReference type="Proteomes" id="UP000198362">
    <property type="component" value="Unassembled WGS sequence"/>
</dbReference>
<dbReference type="InterPro" id="IPR050922">
    <property type="entry name" value="LytR/CpsA/Psr_CW_biosynth"/>
</dbReference>
<evidence type="ECO:0000256" key="1">
    <source>
        <dbReference type="ARBA" id="ARBA00006068"/>
    </source>
</evidence>
<proteinExistence type="inferred from homology"/>
<keyword evidence="6" id="KW-1185">Reference proteome</keyword>
<feature type="transmembrane region" description="Helical" evidence="3">
    <location>
        <begin position="29"/>
        <end position="49"/>
    </location>
</feature>
<name>A0A239I1G2_9ACTN</name>